<name>A0A7J6VFJ0_THATH</name>
<protein>
    <submittedName>
        <fullName evidence="1">Uncharacterized protein</fullName>
    </submittedName>
</protein>
<gene>
    <name evidence="1" type="ORF">FRX31_026756</name>
</gene>
<evidence type="ECO:0000313" key="1">
    <source>
        <dbReference type="EMBL" id="KAF5183653.1"/>
    </source>
</evidence>
<sequence>MPLSIYFVEATLIEMKYLFSSVSEFHRLYTFCKLYYPSIHITLWITQESHIRKASSFTFKRKFSNYIYGPQILYSLALCYVLTSRKLTCVSEVSNQSMIKLHFQAYLA</sequence>
<dbReference type="AlphaFoldDB" id="A0A7J6VFJ0"/>
<keyword evidence="2" id="KW-1185">Reference proteome</keyword>
<comment type="caution">
    <text evidence="1">The sequence shown here is derived from an EMBL/GenBank/DDBJ whole genome shotgun (WGS) entry which is preliminary data.</text>
</comment>
<reference evidence="1 2" key="1">
    <citation type="submission" date="2020-06" db="EMBL/GenBank/DDBJ databases">
        <title>Transcriptomic and genomic resources for Thalictrum thalictroides and T. hernandezii: Facilitating candidate gene discovery in an emerging model plant lineage.</title>
        <authorList>
            <person name="Arias T."/>
            <person name="Riano-Pachon D.M."/>
            <person name="Di Stilio V.S."/>
        </authorList>
    </citation>
    <scope>NUCLEOTIDE SEQUENCE [LARGE SCALE GENOMIC DNA]</scope>
    <source>
        <strain evidence="2">cv. WT478/WT964</strain>
        <tissue evidence="1">Leaves</tissue>
    </source>
</reference>
<proteinExistence type="predicted"/>
<organism evidence="1 2">
    <name type="scientific">Thalictrum thalictroides</name>
    <name type="common">Rue-anemone</name>
    <name type="synonym">Anemone thalictroides</name>
    <dbReference type="NCBI Taxonomy" id="46969"/>
    <lineage>
        <taxon>Eukaryota</taxon>
        <taxon>Viridiplantae</taxon>
        <taxon>Streptophyta</taxon>
        <taxon>Embryophyta</taxon>
        <taxon>Tracheophyta</taxon>
        <taxon>Spermatophyta</taxon>
        <taxon>Magnoliopsida</taxon>
        <taxon>Ranunculales</taxon>
        <taxon>Ranunculaceae</taxon>
        <taxon>Thalictroideae</taxon>
        <taxon>Thalictrum</taxon>
    </lineage>
</organism>
<dbReference type="Proteomes" id="UP000554482">
    <property type="component" value="Unassembled WGS sequence"/>
</dbReference>
<evidence type="ECO:0000313" key="2">
    <source>
        <dbReference type="Proteomes" id="UP000554482"/>
    </source>
</evidence>
<accession>A0A7J6VFJ0</accession>
<dbReference type="EMBL" id="JABWDY010033117">
    <property type="protein sequence ID" value="KAF5183653.1"/>
    <property type="molecule type" value="Genomic_DNA"/>
</dbReference>